<dbReference type="AlphaFoldDB" id="A0A4U6QM81"/>
<dbReference type="Proteomes" id="UP000306985">
    <property type="component" value="Unassembled WGS sequence"/>
</dbReference>
<proteinExistence type="predicted"/>
<organism evidence="3 4">
    <name type="scientific">Nakamurella flava</name>
    <dbReference type="NCBI Taxonomy" id="2576308"/>
    <lineage>
        <taxon>Bacteria</taxon>
        <taxon>Bacillati</taxon>
        <taxon>Actinomycetota</taxon>
        <taxon>Actinomycetes</taxon>
        <taxon>Nakamurellales</taxon>
        <taxon>Nakamurellaceae</taxon>
        <taxon>Nakamurella</taxon>
    </lineage>
</organism>
<dbReference type="InterPro" id="IPR016181">
    <property type="entry name" value="Acyl_CoA_acyltransferase"/>
</dbReference>
<accession>A0A4U6QM81</accession>
<protein>
    <submittedName>
        <fullName evidence="3">GNAT family N-acetyltransferase</fullName>
    </submittedName>
</protein>
<evidence type="ECO:0000313" key="3">
    <source>
        <dbReference type="EMBL" id="TKV61683.1"/>
    </source>
</evidence>
<dbReference type="InterPro" id="IPR038740">
    <property type="entry name" value="BioF2-like_GNAT_dom"/>
</dbReference>
<reference evidence="3 4" key="1">
    <citation type="submission" date="2019-05" db="EMBL/GenBank/DDBJ databases">
        <title>Nakamurella sp. N5BH11, whole genome shotgun sequence.</title>
        <authorList>
            <person name="Tuo L."/>
        </authorList>
    </citation>
    <scope>NUCLEOTIDE SEQUENCE [LARGE SCALE GENOMIC DNA]</scope>
    <source>
        <strain evidence="3 4">N5BH11</strain>
    </source>
</reference>
<dbReference type="OrthoDB" id="9808976at2"/>
<name>A0A4U6QM81_9ACTN</name>
<keyword evidence="4" id="KW-1185">Reference proteome</keyword>
<evidence type="ECO:0000259" key="2">
    <source>
        <dbReference type="Pfam" id="PF13480"/>
    </source>
</evidence>
<dbReference type="SUPFAM" id="SSF55729">
    <property type="entry name" value="Acyl-CoA N-acyltransferases (Nat)"/>
    <property type="match status" value="1"/>
</dbReference>
<dbReference type="Pfam" id="PF13480">
    <property type="entry name" value="Acetyltransf_6"/>
    <property type="match status" value="1"/>
</dbReference>
<dbReference type="GO" id="GO:0016740">
    <property type="term" value="F:transferase activity"/>
    <property type="evidence" value="ECO:0007669"/>
    <property type="project" value="UniProtKB-KW"/>
</dbReference>
<comment type="caution">
    <text evidence="3">The sequence shown here is derived from an EMBL/GenBank/DDBJ whole genome shotgun (WGS) entry which is preliminary data.</text>
</comment>
<feature type="region of interest" description="Disordered" evidence="1">
    <location>
        <begin position="377"/>
        <end position="422"/>
    </location>
</feature>
<dbReference type="EMBL" id="SZZH01000001">
    <property type="protein sequence ID" value="TKV61683.1"/>
    <property type="molecule type" value="Genomic_DNA"/>
</dbReference>
<gene>
    <name evidence="3" type="ORF">FDO65_09060</name>
</gene>
<keyword evidence="3" id="KW-0808">Transferase</keyword>
<evidence type="ECO:0000313" key="4">
    <source>
        <dbReference type="Proteomes" id="UP000306985"/>
    </source>
</evidence>
<dbReference type="Gene3D" id="3.40.630.30">
    <property type="match status" value="1"/>
</dbReference>
<feature type="domain" description="BioF2-like acetyltransferase" evidence="2">
    <location>
        <begin position="183"/>
        <end position="329"/>
    </location>
</feature>
<sequence length="422" mass="45604">MGTLSVSIVRSSEPDDTLMDEWVSLFHLQPAPANPFLHPVWVLGWLRTYDLESALVLVRRTDTGALVGVAPMFVQQLSVGPVKAARRMIPVGCGFSSPLEMPGRLAAPGWGREVSRMVVGATIGDPSADWCEISLGEDQGWFEPEWAFGDAPVSFGEHVRSRACVMLTVESTWAATRSALKRNVKESIRRSTNRLAKHPGCTEVRELTGADLDRAALDRFLDLHRSRSANDSSGIDHHDAYADVRHRELLRTVLPVLAREGLASMFELVIDGEVVAAQLALRAPGTAYVHSSGFLPSVWNLGPTTLLQSEVVRTAVERGDAMVNFSPGPSVSKLRWSETLWVGHDFAYGAGGRSLAARYGVFGALSTVKAARHAMQFTRRQRKSTQPPAAPSAGRSVEVGSPSVPAADGPSPRQVAGLVRTG</sequence>
<evidence type="ECO:0000256" key="1">
    <source>
        <dbReference type="SAM" id="MobiDB-lite"/>
    </source>
</evidence>